<evidence type="ECO:0000256" key="3">
    <source>
        <dbReference type="ARBA" id="ARBA00022801"/>
    </source>
</evidence>
<dbReference type="EMBL" id="HBUF01189145">
    <property type="protein sequence ID" value="CAG6657657.1"/>
    <property type="molecule type" value="Transcribed_RNA"/>
</dbReference>
<dbReference type="SUPFAM" id="SSF54637">
    <property type="entry name" value="Thioesterase/thiol ester dehydrase-isomerase"/>
    <property type="match status" value="2"/>
</dbReference>
<dbReference type="EMBL" id="HBUF01189146">
    <property type="protein sequence ID" value="CAG6657658.1"/>
    <property type="molecule type" value="Transcribed_RNA"/>
</dbReference>
<dbReference type="EMBL" id="HBUF01507610">
    <property type="protein sequence ID" value="CAG6746011.1"/>
    <property type="molecule type" value="Transcribed_RNA"/>
</dbReference>
<evidence type="ECO:0000259" key="5">
    <source>
        <dbReference type="PROSITE" id="PS51770"/>
    </source>
</evidence>
<dbReference type="FunFam" id="3.10.129.10:FF:000012">
    <property type="entry name" value="Acyl-coenzyme A thioesterase 9, mitochondrial"/>
    <property type="match status" value="1"/>
</dbReference>
<reference evidence="6" key="1">
    <citation type="submission" date="2021-05" db="EMBL/GenBank/DDBJ databases">
        <authorList>
            <person name="Alioto T."/>
            <person name="Alioto T."/>
            <person name="Gomez Garrido J."/>
        </authorList>
    </citation>
    <scope>NUCLEOTIDE SEQUENCE</scope>
</reference>
<accession>A0A8D8RZ80</accession>
<keyword evidence="3" id="KW-0378">Hydrolase</keyword>
<feature type="domain" description="HotDog ACOT-type" evidence="5">
    <location>
        <begin position="88"/>
        <end position="217"/>
    </location>
</feature>
<dbReference type="EMBL" id="HBUF01507609">
    <property type="protein sequence ID" value="CAG6746010.1"/>
    <property type="molecule type" value="Transcribed_RNA"/>
</dbReference>
<dbReference type="PANTHER" id="PTHR12655">
    <property type="entry name" value="ACYL-COA THIOESTERASE"/>
    <property type="match status" value="1"/>
</dbReference>
<comment type="similarity">
    <text evidence="1">Belongs to the acyl coenzyme A hydrolase family.</text>
</comment>
<organism evidence="6">
    <name type="scientific">Cacopsylla melanoneura</name>
    <dbReference type="NCBI Taxonomy" id="428564"/>
    <lineage>
        <taxon>Eukaryota</taxon>
        <taxon>Metazoa</taxon>
        <taxon>Ecdysozoa</taxon>
        <taxon>Arthropoda</taxon>
        <taxon>Hexapoda</taxon>
        <taxon>Insecta</taxon>
        <taxon>Pterygota</taxon>
        <taxon>Neoptera</taxon>
        <taxon>Paraneoptera</taxon>
        <taxon>Hemiptera</taxon>
        <taxon>Sternorrhyncha</taxon>
        <taxon>Psylloidea</taxon>
        <taxon>Psyllidae</taxon>
        <taxon>Psyllinae</taxon>
        <taxon>Cacopsylla</taxon>
    </lineage>
</organism>
<feature type="domain" description="HotDog ACOT-type" evidence="5">
    <location>
        <begin position="297"/>
        <end position="409"/>
    </location>
</feature>
<evidence type="ECO:0000256" key="2">
    <source>
        <dbReference type="ARBA" id="ARBA00022737"/>
    </source>
</evidence>
<evidence type="ECO:0000256" key="1">
    <source>
        <dbReference type="ARBA" id="ARBA00010458"/>
    </source>
</evidence>
<dbReference type="PANTHER" id="PTHR12655:SF0">
    <property type="entry name" value="ACYL-COENZYME A THIOESTERASE 9, MITOCHONDRIAL"/>
    <property type="match status" value="1"/>
</dbReference>
<dbReference type="GO" id="GO:0006637">
    <property type="term" value="P:acyl-CoA metabolic process"/>
    <property type="evidence" value="ECO:0007669"/>
    <property type="project" value="TreeGrafter"/>
</dbReference>
<keyword evidence="4" id="KW-0809">Transit peptide</keyword>
<dbReference type="EMBL" id="HBUF01343762">
    <property type="protein sequence ID" value="CAG6707076.1"/>
    <property type="molecule type" value="Transcribed_RNA"/>
</dbReference>
<dbReference type="GO" id="GO:0005739">
    <property type="term" value="C:mitochondrion"/>
    <property type="evidence" value="ECO:0007669"/>
    <property type="project" value="TreeGrafter"/>
</dbReference>
<dbReference type="InterPro" id="IPR033120">
    <property type="entry name" value="HOTDOG_ACOT"/>
</dbReference>
<dbReference type="EMBL" id="HBUF01000422">
    <property type="protein sequence ID" value="CAG6605711.1"/>
    <property type="molecule type" value="Transcribed_RNA"/>
</dbReference>
<sequence length="439" mass="50525">MSLSLMVRSLRLSGWNHARVLSYKLCFSKMSTQAESEPLPTINEIRARIVKLMGANVSYDPKNIHLAKRDHLLKYLPRSQDELPVRSMQDSFEAATIPLSEDLDLRDKMVTVQGAVRLGRFMEIMDLFAVYIALKHLQLPNLPPDLPTPYVIVTVLVDDVTFTSYKAKPDKDIRISGQTTFVGKTSMEISVWLDQLSDGAWEKITKAVFVMVARNSNNTASALVNKIEPGNEREKHILATGLERTNMRKIESNESLLVHPPSTFEQQMIHKVFLDTIDKSNPLLGRRILPPYHVWMEATRQNSVIHLHPEERNLHNKIFGGFLMRQALELAWLCGYMHSKQKPKLWHINDVSFKQPVEVGSLLRMTTEVVYTEKTFMQVCVNADVYHPPTKTTTETNSFHYTFESLEDVEKVIPRSYHEAMMYIDGKRRYDRAIRLITE</sequence>
<dbReference type="EMBL" id="HBUF01000424">
    <property type="protein sequence ID" value="CAG6605715.1"/>
    <property type="molecule type" value="Transcribed_RNA"/>
</dbReference>
<dbReference type="AlphaFoldDB" id="A0A8D8RZ80"/>
<protein>
    <submittedName>
        <fullName evidence="6">Acyl-coenzyme A thioesterase 9, mitochondrial</fullName>
    </submittedName>
</protein>
<dbReference type="CDD" id="cd03442">
    <property type="entry name" value="BFIT_BACH"/>
    <property type="match status" value="2"/>
</dbReference>
<dbReference type="InterPro" id="IPR029069">
    <property type="entry name" value="HotDog_dom_sf"/>
</dbReference>
<dbReference type="GO" id="GO:0047617">
    <property type="term" value="F:fatty acyl-CoA hydrolase activity"/>
    <property type="evidence" value="ECO:0007669"/>
    <property type="project" value="TreeGrafter"/>
</dbReference>
<dbReference type="PROSITE" id="PS51770">
    <property type="entry name" value="HOTDOG_ACOT"/>
    <property type="match status" value="2"/>
</dbReference>
<dbReference type="EMBL" id="HBUF01343763">
    <property type="protein sequence ID" value="CAG6707077.1"/>
    <property type="molecule type" value="Transcribed_RNA"/>
</dbReference>
<dbReference type="EMBL" id="HBUF01343764">
    <property type="protein sequence ID" value="CAG6707078.1"/>
    <property type="molecule type" value="Transcribed_RNA"/>
</dbReference>
<proteinExistence type="inferred from homology"/>
<dbReference type="EMBL" id="HBUF01189147">
    <property type="protein sequence ID" value="CAG6657659.1"/>
    <property type="molecule type" value="Transcribed_RNA"/>
</dbReference>
<dbReference type="Gene3D" id="3.10.129.10">
    <property type="entry name" value="Hotdog Thioesterase"/>
    <property type="match status" value="2"/>
</dbReference>
<dbReference type="EMBL" id="HBUF01343761">
    <property type="protein sequence ID" value="CAG6707075.1"/>
    <property type="molecule type" value="Transcribed_RNA"/>
</dbReference>
<dbReference type="EMBL" id="HBUF01000423">
    <property type="protein sequence ID" value="CAG6605713.1"/>
    <property type="molecule type" value="Transcribed_RNA"/>
</dbReference>
<evidence type="ECO:0000256" key="4">
    <source>
        <dbReference type="ARBA" id="ARBA00022946"/>
    </source>
</evidence>
<dbReference type="EMBL" id="HBUF01000425">
    <property type="protein sequence ID" value="CAG6605717.1"/>
    <property type="molecule type" value="Transcribed_RNA"/>
</dbReference>
<name>A0A8D8RZ80_9HEMI</name>
<dbReference type="EMBL" id="HBUF01189144">
    <property type="protein sequence ID" value="CAG6657656.1"/>
    <property type="molecule type" value="Transcribed_RNA"/>
</dbReference>
<dbReference type="EMBL" id="HBUF01343760">
    <property type="protein sequence ID" value="CAG6707074.1"/>
    <property type="molecule type" value="Transcribed_RNA"/>
</dbReference>
<evidence type="ECO:0000313" key="6">
    <source>
        <dbReference type="EMBL" id="CAG6657656.1"/>
    </source>
</evidence>
<keyword evidence="2" id="KW-0677">Repeat</keyword>